<organism evidence="3">
    <name type="scientific">freshwater metagenome</name>
    <dbReference type="NCBI Taxonomy" id="449393"/>
    <lineage>
        <taxon>unclassified sequences</taxon>
        <taxon>metagenomes</taxon>
        <taxon>ecological metagenomes</taxon>
    </lineage>
</organism>
<dbReference type="PANTHER" id="PTHR43244:SF1">
    <property type="entry name" value="5,10-METHYLENETETRAHYDROMETHANOPTERIN REDUCTASE"/>
    <property type="match status" value="1"/>
</dbReference>
<gene>
    <name evidence="3" type="ORF">UFOPK3376_01990</name>
</gene>
<dbReference type="Gene3D" id="3.20.20.30">
    <property type="entry name" value="Luciferase-like domain"/>
    <property type="match status" value="1"/>
</dbReference>
<evidence type="ECO:0000259" key="2">
    <source>
        <dbReference type="Pfam" id="PF00296"/>
    </source>
</evidence>
<keyword evidence="1" id="KW-0560">Oxidoreductase</keyword>
<dbReference type="CDD" id="cd01097">
    <property type="entry name" value="Tetrahydromethanopterin_reductase"/>
    <property type="match status" value="1"/>
</dbReference>
<reference evidence="3" key="1">
    <citation type="submission" date="2020-05" db="EMBL/GenBank/DDBJ databases">
        <authorList>
            <person name="Chiriac C."/>
            <person name="Salcher M."/>
            <person name="Ghai R."/>
            <person name="Kavagutti S V."/>
        </authorList>
    </citation>
    <scope>NUCLEOTIDE SEQUENCE</scope>
</reference>
<dbReference type="SUPFAM" id="SSF51679">
    <property type="entry name" value="Bacterial luciferase-like"/>
    <property type="match status" value="1"/>
</dbReference>
<sequence>MTSAQVVDLAKIAEEAGFDRVGISDVVFWPDCFVLLGLIARATTRVQLGPMVTNPYSRHPAVLASTMATLQDASEGRAFLGIGVGAGLEAIGQTYPRPVVAVREAVAVIRSLLAGDVVDTSGSTVSIARSRMVGPTSPVPIAIGSRSPQMMRLAGEIADTALVGGRYLSPTIADQYRTWIAEGANRVGRDPSEVEVAPRLTLCVSADGDLARRSVKRYVAHYVSLIKPAELSLDPSWLARVDAALARSTGWYFDLDRHDDPEIDQLIADELVSHFAVAGTPDECIELARKALDLGFTSASFNLAAPMRASLYEGLRETLELSGAIVSHLRSNLS</sequence>
<dbReference type="AlphaFoldDB" id="A0A6J7EUX6"/>
<dbReference type="GO" id="GO:0016705">
    <property type="term" value="F:oxidoreductase activity, acting on paired donors, with incorporation or reduction of molecular oxygen"/>
    <property type="evidence" value="ECO:0007669"/>
    <property type="project" value="InterPro"/>
</dbReference>
<dbReference type="EMBL" id="CAFBLP010000053">
    <property type="protein sequence ID" value="CAB4884855.1"/>
    <property type="molecule type" value="Genomic_DNA"/>
</dbReference>
<dbReference type="InterPro" id="IPR036661">
    <property type="entry name" value="Luciferase-like_sf"/>
</dbReference>
<dbReference type="InterPro" id="IPR050564">
    <property type="entry name" value="F420-G6PD/mer"/>
</dbReference>
<evidence type="ECO:0000313" key="3">
    <source>
        <dbReference type="EMBL" id="CAB4884855.1"/>
    </source>
</evidence>
<dbReference type="InterPro" id="IPR011251">
    <property type="entry name" value="Luciferase-like_dom"/>
</dbReference>
<accession>A0A6J7EUX6</accession>
<protein>
    <submittedName>
        <fullName evidence="3">Unannotated protein</fullName>
    </submittedName>
</protein>
<dbReference type="PANTHER" id="PTHR43244">
    <property type="match status" value="1"/>
</dbReference>
<evidence type="ECO:0000256" key="1">
    <source>
        <dbReference type="ARBA" id="ARBA00023002"/>
    </source>
</evidence>
<feature type="domain" description="Luciferase-like" evidence="2">
    <location>
        <begin position="4"/>
        <end position="297"/>
    </location>
</feature>
<dbReference type="Pfam" id="PF00296">
    <property type="entry name" value="Bac_luciferase"/>
    <property type="match status" value="1"/>
</dbReference>
<proteinExistence type="predicted"/>
<name>A0A6J7EUX6_9ZZZZ</name>